<comment type="catalytic activity">
    <reaction evidence="5">
        <text>7-aminomethyl-7-carbaguanosine(34) in tRNA + S-adenosyl-L-methionine = epoxyqueuosine(34) in tRNA + adenine + L-methionine + 2 H(+)</text>
        <dbReference type="Rhea" id="RHEA:32155"/>
        <dbReference type="Rhea" id="RHEA-COMP:10342"/>
        <dbReference type="Rhea" id="RHEA-COMP:18582"/>
        <dbReference type="ChEBI" id="CHEBI:15378"/>
        <dbReference type="ChEBI" id="CHEBI:16708"/>
        <dbReference type="ChEBI" id="CHEBI:57844"/>
        <dbReference type="ChEBI" id="CHEBI:59789"/>
        <dbReference type="ChEBI" id="CHEBI:82833"/>
        <dbReference type="ChEBI" id="CHEBI:194443"/>
        <dbReference type="EC" id="2.4.99.17"/>
    </reaction>
</comment>
<evidence type="ECO:0000313" key="6">
    <source>
        <dbReference type="EMBL" id="GAU08368.1"/>
    </source>
</evidence>
<evidence type="ECO:0000256" key="5">
    <source>
        <dbReference type="HAMAP-Rule" id="MF_00113"/>
    </source>
</evidence>
<dbReference type="STRING" id="1592317.DPF_1076"/>
<keyword evidence="4 5" id="KW-0671">Queuosine biosynthesis</keyword>
<dbReference type="GO" id="GO:0005737">
    <property type="term" value="C:cytoplasm"/>
    <property type="evidence" value="ECO:0007669"/>
    <property type="project" value="UniProtKB-SubCell"/>
</dbReference>
<dbReference type="PANTHER" id="PTHR30307:SF0">
    <property type="entry name" value="S-ADENOSYLMETHIONINE:TRNA RIBOSYLTRANSFERASE-ISOMERASE"/>
    <property type="match status" value="1"/>
</dbReference>
<dbReference type="Pfam" id="PF02547">
    <property type="entry name" value="Queuosine_synth"/>
    <property type="match status" value="1"/>
</dbReference>
<comment type="subcellular location">
    <subcellularLocation>
        <location evidence="5">Cytoplasm</location>
    </subcellularLocation>
</comment>
<comment type="pathway">
    <text evidence="5">tRNA modification; tRNA-queuosine biosynthesis.</text>
</comment>
<dbReference type="InterPro" id="IPR036100">
    <property type="entry name" value="QueA_sf"/>
</dbReference>
<dbReference type="GO" id="GO:0051075">
    <property type="term" value="F:S-adenosylmethionine:tRNA ribosyltransferase-isomerase activity"/>
    <property type="evidence" value="ECO:0007669"/>
    <property type="project" value="UniProtKB-EC"/>
</dbReference>
<dbReference type="Proteomes" id="UP000095200">
    <property type="component" value="Unassembled WGS sequence"/>
</dbReference>
<keyword evidence="2 5" id="KW-0808">Transferase</keyword>
<comment type="similarity">
    <text evidence="5">Belongs to the QueA family.</text>
</comment>
<sequence>MHDPSPSPTIPADFDLASYEYHLDESRIAQTPAPNREDSRLLVLDRSRPGQTATVFSSIADYLPENALLVANNTKVLPARLMGHKESGGKTEFLLLTPLVLIKEIPGRSGWSTARVQGLLRASKAPKPGSKVIFNHRLFLTVVQRGQFGQATVMLSWQGNLTDHFLTDGHIPLPPYIHRQDRPEDRERYQTIFAREDKLGSVAAPTAGLHFTPKVKESLARKSITWEEITLYVGYGTFSPLRCQDIRNHSMHAEYIEISAPTAAAIKQAKDEGRPIVALGTTTVRTLESMYAKTGGIHPFAGWTDLFIMPGYRFRVIDHLITNFHLPGSSLIVLVSALAGRDRIKEAYAFALDHDFRFFSYGDAMLIL</sequence>
<keyword evidence="1 5" id="KW-0963">Cytoplasm</keyword>
<accession>A0A194AGB7</accession>
<dbReference type="AlphaFoldDB" id="A0A194AGB7"/>
<evidence type="ECO:0000256" key="1">
    <source>
        <dbReference type="ARBA" id="ARBA00022490"/>
    </source>
</evidence>
<evidence type="ECO:0000313" key="7">
    <source>
        <dbReference type="Proteomes" id="UP000095200"/>
    </source>
</evidence>
<dbReference type="RefSeq" id="WP_069858753.1">
    <property type="nucleotide sequence ID" value="NZ_BDFE01000015.1"/>
</dbReference>
<organism evidence="6 7">
    <name type="scientific">Desulfoplanes formicivorans</name>
    <dbReference type="NCBI Taxonomy" id="1592317"/>
    <lineage>
        <taxon>Bacteria</taxon>
        <taxon>Pseudomonadati</taxon>
        <taxon>Thermodesulfobacteriota</taxon>
        <taxon>Desulfovibrionia</taxon>
        <taxon>Desulfovibrionales</taxon>
        <taxon>Desulfoplanaceae</taxon>
        <taxon>Desulfoplanes</taxon>
    </lineage>
</organism>
<dbReference type="UniPathway" id="UPA00392"/>
<dbReference type="SUPFAM" id="SSF111337">
    <property type="entry name" value="QueA-like"/>
    <property type="match status" value="1"/>
</dbReference>
<comment type="subunit">
    <text evidence="5">Monomer.</text>
</comment>
<dbReference type="NCBIfam" id="NF001140">
    <property type="entry name" value="PRK00147.1"/>
    <property type="match status" value="1"/>
</dbReference>
<reference evidence="7" key="1">
    <citation type="submission" date="2016-06" db="EMBL/GenBank/DDBJ databases">
        <title>Draft genome sequence of Desulfoplanes formicivorans strain Pf12B.</title>
        <authorList>
            <person name="Watanabe M."/>
            <person name="Kojima H."/>
            <person name="Fukui M."/>
        </authorList>
    </citation>
    <scope>NUCLEOTIDE SEQUENCE [LARGE SCALE GENOMIC DNA]</scope>
    <source>
        <strain evidence="7">Pf12B</strain>
    </source>
</reference>
<dbReference type="OrthoDB" id="9805933at2"/>
<dbReference type="NCBIfam" id="TIGR00113">
    <property type="entry name" value="queA"/>
    <property type="match status" value="1"/>
</dbReference>
<dbReference type="GO" id="GO:0008616">
    <property type="term" value="P:tRNA queuosine(34) biosynthetic process"/>
    <property type="evidence" value="ECO:0007669"/>
    <property type="project" value="UniProtKB-UniRule"/>
</dbReference>
<gene>
    <name evidence="5" type="primary">queA</name>
    <name evidence="6" type="ORF">DPF_1076</name>
</gene>
<protein>
    <recommendedName>
        <fullName evidence="5">S-adenosylmethionine:tRNA ribosyltransferase-isomerase</fullName>
        <ecNumber evidence="5">2.4.99.17</ecNumber>
    </recommendedName>
    <alternativeName>
        <fullName evidence="5">Queuosine biosynthesis protein QueA</fullName>
    </alternativeName>
</protein>
<proteinExistence type="inferred from homology"/>
<comment type="caution">
    <text evidence="6">The sequence shown here is derived from an EMBL/GenBank/DDBJ whole genome shotgun (WGS) entry which is preliminary data.</text>
</comment>
<dbReference type="InterPro" id="IPR042119">
    <property type="entry name" value="QueA_dom2"/>
</dbReference>
<evidence type="ECO:0000256" key="3">
    <source>
        <dbReference type="ARBA" id="ARBA00022691"/>
    </source>
</evidence>
<keyword evidence="3 5" id="KW-0949">S-adenosyl-L-methionine</keyword>
<dbReference type="InterPro" id="IPR042118">
    <property type="entry name" value="QueA_dom1"/>
</dbReference>
<comment type="function">
    <text evidence="5">Transfers and isomerizes the ribose moiety from AdoMet to the 7-aminomethyl group of 7-deazaguanine (preQ1-tRNA) to give epoxyqueuosine (oQ-tRNA).</text>
</comment>
<dbReference type="Gene3D" id="3.40.1780.10">
    <property type="entry name" value="QueA-like"/>
    <property type="match status" value="1"/>
</dbReference>
<dbReference type="Gene3D" id="2.40.10.240">
    <property type="entry name" value="QueA-like"/>
    <property type="match status" value="1"/>
</dbReference>
<evidence type="ECO:0000256" key="4">
    <source>
        <dbReference type="ARBA" id="ARBA00022785"/>
    </source>
</evidence>
<name>A0A194AGB7_9BACT</name>
<dbReference type="EC" id="2.4.99.17" evidence="5"/>
<keyword evidence="7" id="KW-1185">Reference proteome</keyword>
<dbReference type="PANTHER" id="PTHR30307">
    <property type="entry name" value="S-ADENOSYLMETHIONINE:TRNA RIBOSYLTRANSFERASE-ISOMERASE"/>
    <property type="match status" value="1"/>
</dbReference>
<dbReference type="EMBL" id="BDFE01000015">
    <property type="protein sequence ID" value="GAU08368.1"/>
    <property type="molecule type" value="Genomic_DNA"/>
</dbReference>
<dbReference type="InterPro" id="IPR003699">
    <property type="entry name" value="QueA"/>
</dbReference>
<dbReference type="HAMAP" id="MF_00113">
    <property type="entry name" value="QueA"/>
    <property type="match status" value="1"/>
</dbReference>
<evidence type="ECO:0000256" key="2">
    <source>
        <dbReference type="ARBA" id="ARBA00022679"/>
    </source>
</evidence>